<reference evidence="1 2" key="1">
    <citation type="submission" date="2016-05" db="EMBL/GenBank/DDBJ databases">
        <title>Single-cell genome of chain-forming Candidatus Thiomargarita nelsonii and comparison to other large sulfur-oxidizing bacteria.</title>
        <authorList>
            <person name="Winkel M."/>
            <person name="Salman V."/>
            <person name="Woyke T."/>
            <person name="Schulz-Vogt H."/>
            <person name="Richter M."/>
            <person name="Flood B."/>
            <person name="Bailey J."/>
            <person name="Amann R."/>
            <person name="Mussmann M."/>
        </authorList>
    </citation>
    <scope>NUCLEOTIDE SEQUENCE [LARGE SCALE GENOMIC DNA]</scope>
    <source>
        <strain evidence="1 2">THI036</strain>
    </source>
</reference>
<organism evidence="1 2">
    <name type="scientific">Candidatus Thiomargarita nelsonii</name>
    <dbReference type="NCBI Taxonomy" id="1003181"/>
    <lineage>
        <taxon>Bacteria</taxon>
        <taxon>Pseudomonadati</taxon>
        <taxon>Pseudomonadota</taxon>
        <taxon>Gammaproteobacteria</taxon>
        <taxon>Thiotrichales</taxon>
        <taxon>Thiotrichaceae</taxon>
        <taxon>Thiomargarita</taxon>
    </lineage>
</organism>
<dbReference type="Proteomes" id="UP000076962">
    <property type="component" value="Unassembled WGS sequence"/>
</dbReference>
<dbReference type="EMBL" id="LUTY01000025">
    <property type="protein sequence ID" value="OAD24066.1"/>
    <property type="molecule type" value="Genomic_DNA"/>
</dbReference>
<keyword evidence="2" id="KW-1185">Reference proteome</keyword>
<gene>
    <name evidence="1" type="ORF">THIOM_000086</name>
</gene>
<accession>A0A176S824</accession>
<dbReference type="AlphaFoldDB" id="A0A176S824"/>
<proteinExistence type="predicted"/>
<protein>
    <submittedName>
        <fullName evidence="1">Uncharacterized protein</fullName>
    </submittedName>
</protein>
<comment type="caution">
    <text evidence="1">The sequence shown here is derived from an EMBL/GenBank/DDBJ whole genome shotgun (WGS) entry which is preliminary data.</text>
</comment>
<evidence type="ECO:0000313" key="2">
    <source>
        <dbReference type="Proteomes" id="UP000076962"/>
    </source>
</evidence>
<evidence type="ECO:0000313" key="1">
    <source>
        <dbReference type="EMBL" id="OAD24066.1"/>
    </source>
</evidence>
<sequence length="111" mass="13407">MHAGTLRVLQKKRYRLSCKHQKHTTTAFREEKKTCKVRLARLLIMRYKISYILHLLICVICQKIRDSDLWGEDQIFVVVSKFQRRHLTFVNDVPYCFLKSHIFLWDVGFNH</sequence>
<name>A0A176S824_9GAMM</name>